<dbReference type="EMBL" id="MT141372">
    <property type="protein sequence ID" value="QJA59510.1"/>
    <property type="molecule type" value="Genomic_DNA"/>
</dbReference>
<organism evidence="1">
    <name type="scientific">viral metagenome</name>
    <dbReference type="NCBI Taxonomy" id="1070528"/>
    <lineage>
        <taxon>unclassified sequences</taxon>
        <taxon>metagenomes</taxon>
        <taxon>organismal metagenomes</taxon>
    </lineage>
</organism>
<dbReference type="AlphaFoldDB" id="A0A6M3IPK1"/>
<accession>A0A6M3IPK1</accession>
<evidence type="ECO:0000313" key="1">
    <source>
        <dbReference type="EMBL" id="QJA59510.1"/>
    </source>
</evidence>
<sequence>MDEITEMYQDLMGTSMVQRGHVNENDPNSPMIVAFDVIPECIGGTCPIYRMCTVRPITENEKCSLMRTYLESVNLVIFRNFKKQLDETQWLRVGFELIPLYKMLFRLKVHEFGRRLVEDISPKGTRSINPIFKEIRDTMAAISKMWSSIGLQDLQKDVAPLESPIPLLKKRGENAGTTLDDYEKVQKKEMAEYRRRIKT</sequence>
<proteinExistence type="predicted"/>
<reference evidence="1" key="1">
    <citation type="submission" date="2020-03" db="EMBL/GenBank/DDBJ databases">
        <title>The deep terrestrial virosphere.</title>
        <authorList>
            <person name="Holmfeldt K."/>
            <person name="Nilsson E."/>
            <person name="Simone D."/>
            <person name="Lopez-Fernandez M."/>
            <person name="Wu X."/>
            <person name="de Brujin I."/>
            <person name="Lundin D."/>
            <person name="Andersson A."/>
            <person name="Bertilsson S."/>
            <person name="Dopson M."/>
        </authorList>
    </citation>
    <scope>NUCLEOTIDE SEQUENCE</scope>
    <source>
        <strain evidence="1">MM415B01289</strain>
    </source>
</reference>
<protein>
    <submittedName>
        <fullName evidence="1">Uncharacterized protein</fullName>
    </submittedName>
</protein>
<name>A0A6M3IPK1_9ZZZZ</name>
<gene>
    <name evidence="1" type="ORF">MM415B01289_0022</name>
</gene>